<dbReference type="KEGG" id="copr:Cop2CBH44_00820"/>
<dbReference type="AlphaFoldDB" id="A0A7G1HPW7"/>
<feature type="compositionally biased region" description="Polar residues" evidence="1">
    <location>
        <begin position="118"/>
        <end position="140"/>
    </location>
</feature>
<gene>
    <name evidence="2" type="ORF">Cop2CBH44_00820</name>
</gene>
<dbReference type="Proteomes" id="UP000594042">
    <property type="component" value="Chromosome"/>
</dbReference>
<organism evidence="2 3">
    <name type="scientific">Coprobacter secundus subsp. similis</name>
    <dbReference type="NCBI Taxonomy" id="2751153"/>
    <lineage>
        <taxon>Bacteria</taxon>
        <taxon>Pseudomonadati</taxon>
        <taxon>Bacteroidota</taxon>
        <taxon>Bacteroidia</taxon>
        <taxon>Bacteroidales</taxon>
        <taxon>Barnesiellaceae</taxon>
        <taxon>Coprobacter</taxon>
    </lineage>
</organism>
<protein>
    <submittedName>
        <fullName evidence="2">Uncharacterized protein</fullName>
    </submittedName>
</protein>
<proteinExistence type="predicted"/>
<evidence type="ECO:0000256" key="1">
    <source>
        <dbReference type="SAM" id="MobiDB-lite"/>
    </source>
</evidence>
<keyword evidence="3" id="KW-1185">Reference proteome</keyword>
<name>A0A7G1HPW7_9BACT</name>
<feature type="region of interest" description="Disordered" evidence="1">
    <location>
        <begin position="93"/>
        <end position="140"/>
    </location>
</feature>
<sequence length="140" mass="16190">MPVIGRRAIPALRLHLPNKLKKFIAEFLFRNEILFSFSFHNFHFFNCETFFKPNPTGIRPAFVRTVPAESNYYNKIEKKMIVCRIPIIKQKAVSQNSPLERGRRCVTSKHSHLKPKTSTRNQQTAPQKTAAKTSQPRPSP</sequence>
<dbReference type="EMBL" id="AP023322">
    <property type="protein sequence ID" value="BCI61729.1"/>
    <property type="molecule type" value="Genomic_DNA"/>
</dbReference>
<evidence type="ECO:0000313" key="2">
    <source>
        <dbReference type="EMBL" id="BCI61729.1"/>
    </source>
</evidence>
<evidence type="ECO:0000313" key="3">
    <source>
        <dbReference type="Proteomes" id="UP000594042"/>
    </source>
</evidence>
<reference evidence="3" key="1">
    <citation type="submission" date="2020-07" db="EMBL/GenBank/DDBJ databases">
        <title>Complete genome sequencing of Coprobacter sp. strain 2CBH44.</title>
        <authorList>
            <person name="Sakamoto M."/>
            <person name="Murakami T."/>
            <person name="Mori H."/>
        </authorList>
    </citation>
    <scope>NUCLEOTIDE SEQUENCE [LARGE SCALE GENOMIC DNA]</scope>
    <source>
        <strain evidence="3">2CBH44</strain>
    </source>
</reference>
<accession>A0A7G1HPW7</accession>
<feature type="compositionally biased region" description="Basic residues" evidence="1">
    <location>
        <begin position="104"/>
        <end position="117"/>
    </location>
</feature>